<proteinExistence type="predicted"/>
<keyword evidence="4" id="KW-1185">Reference proteome</keyword>
<dbReference type="SUPFAM" id="SSF55874">
    <property type="entry name" value="ATPase domain of HSP90 chaperone/DNA topoisomerase II/histidine kinase"/>
    <property type="match status" value="3"/>
</dbReference>
<reference evidence="3 4" key="1">
    <citation type="submission" date="2022-05" db="EMBL/GenBank/DDBJ databases">
        <authorList>
            <consortium name="Genoscope - CEA"/>
            <person name="William W."/>
        </authorList>
    </citation>
    <scope>NUCLEOTIDE SEQUENCE [LARGE SCALE GENOMIC DNA]</scope>
</reference>
<feature type="non-terminal residue" evidence="3">
    <location>
        <position position="1"/>
    </location>
</feature>
<evidence type="ECO:0000256" key="1">
    <source>
        <dbReference type="SAM" id="MobiDB-lite"/>
    </source>
</evidence>
<dbReference type="SUPFAM" id="SSF46565">
    <property type="entry name" value="Chaperone J-domain"/>
    <property type="match status" value="1"/>
</dbReference>
<dbReference type="InterPro" id="IPR036869">
    <property type="entry name" value="J_dom_sf"/>
</dbReference>
<dbReference type="PANTHER" id="PTHR15600:SF42">
    <property type="entry name" value="SACSIN"/>
    <property type="match status" value="1"/>
</dbReference>
<comment type="caution">
    <text evidence="3">The sequence shown here is derived from an EMBL/GenBank/DDBJ whole genome shotgun (WGS) entry which is preliminary data.</text>
</comment>
<feature type="domain" description="Sacsin/Nov" evidence="2">
    <location>
        <begin position="1378"/>
        <end position="1623"/>
    </location>
</feature>
<dbReference type="InterPro" id="IPR036890">
    <property type="entry name" value="HATPase_C_sf"/>
</dbReference>
<dbReference type="Gene3D" id="1.20.120.330">
    <property type="entry name" value="Nucleotidyltransferases domain 2"/>
    <property type="match status" value="1"/>
</dbReference>
<dbReference type="Pfam" id="PF25794">
    <property type="entry name" value="SACS"/>
    <property type="match status" value="3"/>
</dbReference>
<evidence type="ECO:0000259" key="2">
    <source>
        <dbReference type="Pfam" id="PF25794"/>
    </source>
</evidence>
<feature type="domain" description="Sacsin/Nov" evidence="2">
    <location>
        <begin position="2417"/>
        <end position="2655"/>
    </location>
</feature>
<evidence type="ECO:0000313" key="4">
    <source>
        <dbReference type="Proteomes" id="UP001159405"/>
    </source>
</evidence>
<feature type="domain" description="Sacsin/Nov" evidence="2">
    <location>
        <begin position="20"/>
        <end position="259"/>
    </location>
</feature>
<feature type="region of interest" description="Disordered" evidence="1">
    <location>
        <begin position="4234"/>
        <end position="4256"/>
    </location>
</feature>
<organism evidence="3 4">
    <name type="scientific">Porites lobata</name>
    <dbReference type="NCBI Taxonomy" id="104759"/>
    <lineage>
        <taxon>Eukaryota</taxon>
        <taxon>Metazoa</taxon>
        <taxon>Cnidaria</taxon>
        <taxon>Anthozoa</taxon>
        <taxon>Hexacorallia</taxon>
        <taxon>Scleractinia</taxon>
        <taxon>Fungiina</taxon>
        <taxon>Poritidae</taxon>
        <taxon>Porites</taxon>
    </lineage>
</organism>
<dbReference type="NCBIfam" id="NF047352">
    <property type="entry name" value="P_loop_sacsin"/>
    <property type="match status" value="3"/>
</dbReference>
<gene>
    <name evidence="3" type="ORF">PLOB_00044156</name>
</gene>
<dbReference type="Gene3D" id="1.10.287.110">
    <property type="entry name" value="DnaJ domain"/>
    <property type="match status" value="1"/>
</dbReference>
<sequence>LYSFYLADSDDEDFDLIQPSLIQQLRKILDEYPDDGQVLKELIQNAEDAGATQVKFLHDKHSYGTDKLYNEELAKFQGSALYAYNNSKFKEKDWTGIRLVCDSIKVEDPMKVGRFGFGFKSVFHMTDLPSLISDSRIGFIDPHGVHFSDRRRIRTGKYWRLEEGRASIDKFCDQFLPYKGIFNCTDEVFSQGFYDGTLFRFPLRMEPSKLSETLYNADKMTTLFESFKADAPLILLFLQSLESVELYTREESDSSPSKIFQVKIAEKSLQTVRAKRKEFLKKMTPGKVRPESFAVSYPMTIETNNFETHLTEKHSFFVTNYLCGGQVSSTFKTLMTDKDLNYLPTVGVAMALPEGPQLQTPDIQGHVFCFLPLPIQTKSLTGLPVHVNGFFALSQNRRYIKSPNADQENRQKAGRKMTDKSLLWNKCLLEQALPKAYATMILEAIEEKSVFISKTAIYKAWPDIGIIDKQWKGLEEPLFRFLLAKKVVHTEAKGGKWLEVSEALFQRRTDGGQHQLLRKVLLSVGAPAVTVPSHVLKAVDVYAPGQTEITPPLTRRVLRKVPSCYTGLDKTEKLLLLQFCLSDRAFEDLVSLQLLPLANGTFAKFDSRATTVYITSPEHSQELFPGLPERFLQNDLDEDIYGSLRCTASEGQTQLQLLRSHHVPELLWQSLPPDWGKGDSVLWYPDDPSHHHPTRSWIQSLWNYLQRHFTSEADIRRLEGLPLIPVSMSQTPVTLTRLSRPSRIVVKQMNDEYIDEILENVFKRLGILVLHDLPTFISYHPAVMGTYVNLPTVEDSVKAMMTTYSKLPPKRFSEFLQEELSTTEKLVLRSFLAGIRPFYIRREGYRVFLSSLPIFETLTKRFVSKNDDLSAAPVEGLPVTPQKDLIDISNDDSRILAKLLQVRILQPIEVLCEIIFPGIHEGYYDEDQIDQVMLYVLAHFTHTIRKNDNFKRQVKALAFVPKQRERVRASDVFDPRNATLKKIFAEEDVFPVGEMYNDPATLVVLEELGMKNEANITTRDLVRSAKQVSKLSRQQTARQKSEAILHYLTFHPMMLKKTVDGKELGLLLMNIQWLTRMEQKAPSFPASLPWWETKEGDECFFKPTELKSSALVNLIGTVKPVIELEPFNDVSEYFGWRKLGVSDVALQLKNVISCYSKDEKRYYLVILHEIYSFLSRVGYQNISEVFQKTEIVNWVWNGNGFSSPNEVLSGDSAIDLAPYILPLPPEVKMFTDLFARFGVKSQSDSTVLLQVLYAIKEKYDVELSSLSVSEVCHDLQLSVGILNKLAREELPPDIQEKIVLPVYFDDNKCLRFEPVERCMYSEDSEWLMIDDENEDMEYLYVHPDVPSHTAQRLGVPSLTNRMLEPEELYIGEEFGQEEKLTTRLNRLLEDYTDGFAVPKELIQNADDAGATEVRFLYDERTNEDAKTCLIDEGMKGCQGPALWVYNDAVFKDEDFINITKLNEATKAHDTAKVGRFGLGFNAVYNLTDVPMFVSRNYLAIFDPHTSFLGKAIRNIRRPGMKINLNKDVKRRKKFKNQLKPFYGIFGCDLRLEKQDNSFDGTLFRFPLRTKDQASASEIKKLWYNQEQMRELLQMFLHGAENVLLFTQNVLSVGIYHLPNTESQDPQPTLMFQVTKSASHAGILRELSFTFTLPSTAFKLTPEEMSFLQQCNFLQASSKSKMLARGKKVDAKKLPKSSMIVDVECRLTKSGSDFFHDGFHSEKATWLIVSSMGNGQALKFANDDPCLLPSAGAAVQLLPTESNTFCPSPVAKTFDGLDLKGTIFCYLPLPIHSGLPVHINGAFALASNRRHLQMKLEDDKSCYGVEWNNVLLLDSVTSALLDLLEDMKGIAPKDGSYKFHCLWPKTSEVHRNCFPLVLSFYTQLSRGGYCLFSNGEHWANITQVIFLDPFFRKKPYIGEAANDVLKMCHRGREIVIDLPADILQSFENCRLEKAIGARKYSKKRFFREVFFPNVHILPANVRDVLTLHALDDRSGEFYDLIRRHPCVPSTPFGNTLMTPSELVDPCGEAASLFSPEDGRFPYGTEESYAQPQRLSKLVQLGMFSNDLPWSDLTERAESIQKLNSDSSNEASTRITALLSFMEKKLIRQEKPTSQISARLLNIKFLPILQKPREFPLPWKGEELVENSQVLLAPNEAFLEEKKYLVCCTVPLIGVSVPKELRSLLDLDKKGITLDQVVLQLTAAVSTKVDLLSASEYKELSLVCTSLYSCLQNSLARCSDEIIAYLQGTSFILVGRRFLSANQVAFTLPVDCSPYLFQITHELALSFTPLLKAAGVKTKFDEQDYISSLQKIKEQAGQQRLDKQNLQVAIHIAKQLGETLDVTRTNRQLLEMIYVPNSKGIMHPVSELCIRDCSWLPDEEGVNFINDNIPLLTSRKLGVKTRKQEALRPRAYGIPFGQREKLANRLKRILTGYPCEKEILKELLQNADDAQATEVWFIKDPRHHPDERVFEDIWKPLQGPALCVYNNKPFRNEDIEGIRNLGEGSKGDDPNKTGQYGVGFNAVYHLTDVPSFMTKGKDIGEVLCAFDPNCRYVPGATPQEPGMRFEDIPYLRKQFPDVFPCYLENHFQTENGTMFRFPLRTRQMSVNSLISNRLVTLEMLDTMLEDLKKELFEVLLFVNNVKKITICEVHKNTGELVNFYTVETAMSKEDETKKQTFCERIKKVGTYPLPSDIPAAKVSYVLNISDSFLNQEKWFIVQQMGFQKAVKKSIANAFKRKELGMLPRGGVACILEKNYKDNVERGKKAYCFLPLPFETDLPVHINAHFALDHEARRNLWKDEGDGYRSDWNNALLGDVVASCYLTLLTEVRAFLKLPISRDGKPCTLTCSEGEVLQSIKAYESIFPLKPLSDPYWETLVDSLYAEMASNMVRVLPVIRNKIANAVFPECESRDIVELSWFPPVGQSKRQEAFFNDLTENGPFVRLPQRERNELQTNARRSGFNLVAFSLNLHKTFTRSGIPACTVTPRSVVDFYKSLTSQDPLCKIGSIPCYISETPFRDTLGLILVLLYCKGMANFTDHLPGLPLLLTQDSCLRLFSTKDPKFFSRFHDILPGSPHVFVHMNVDQKVFNEPAKWKSSLVRPLDVEGFSAHLAQTLELDRYGKGRFVEWSWNQDGVPNQRWISRVWIFLSDLFATVLRDQSLPEQTKCSQIKSALGSLANWSILPATESKIEARTSPFLPFSISATSTQFLVPLSKATAVLDYRSPDASSNNLLEVLKKLGVPELNYAVLSNLSSAIPLAPYLVSSLKIPSSLLTSIRHKIEKDPQSPERLDSKDCRTILEYFSKSVAGLHEADKSKLKKLPFFLATHGGFVPLDNDCRVCVLPVGIPRKEMEILERHRKLVFIESWAVLSNLFKFLDLECVSAVDVYCTYILPTFNIFSQEGRLVHLEYIRKHLLSEFVADDDMDKQRLKNCLETTPFIPSIDGTLQTASSFYDPDVDVFRIILPPTNFPLKPLNSREWLMVLRTIGLIHEVSHDHFKKFAREVANEATTARTVRTFEKSRVLVKHLLRRHNVVAEHLLPAIADIPFVSSEPARKGLREVCLPYQGMSDEQIPFCTFKGAVPSEYAEIVWTQAHLLPRWADPMACRRELSFPPKMNTEKYCKVFTTQLQIVAEPSLELVVRHCQAVCHSQQNKDDADISSFEQRTTLKAVMELIYEFLQTKLNTGNDVKSCLGNTPCVLVEQGKRFILPRQAVLELYENLEIKPFLYSLPREFGKFHPFFHALGCSKYVSISHYAMVLQMLYLKSNNDKLHPNEITACVKAVKGFFQLLEESAEELSSVPQLYLPGISLRGSSLDEAEGVLPVTLQQSSYLVFCDVPPSFLDRLQNFDHLLLDLKSMKVTCSSAMTNYKELVMKLPAALRPKMLSSLVKETISSKKQITTSSVEAVNSLKQKLSCPQFIAAIVRLIRDENQNRKDINDDVMANVERRLRSIDICVVENLQSVLLCDDSPIQGSQKGVSSVLENSVISDEERWTVYLDLVSVTNETFACIYILSDVIVDVLEGLLGNRALMIPRLLNCDPCDMSSLLDVLGVRSDDSYVSRAEVEIFPKLGTFIPLIDHHLLNEAFEEFEPGEYVGFELEDPTLNREKGEPTYIYARVVREVTEKGFPLLTKRYKIDVGGDQEIEVDVADLYKFHRWSTLSSAIVVSERQEQSPPERHRSRNQQEIFDEISKLLEDAWKLPEEKRRKIIKRLYLQWHPDKNVGDEVFCTEVCKHIQSETSRLERGVPRGSQQSSDVGPSSSQHGFYDDFFHSWEARARKHHTQRKGYRSREQFRRSSARPKNPQPGEAKRWLKQAEADIAATENDIVYQRPSYEWACFKCHQVS</sequence>
<dbReference type="PANTHER" id="PTHR15600">
    <property type="entry name" value="SACSIN"/>
    <property type="match status" value="1"/>
</dbReference>
<feature type="compositionally biased region" description="Low complexity" evidence="1">
    <location>
        <begin position="4244"/>
        <end position="4256"/>
    </location>
</feature>
<dbReference type="EMBL" id="CALNXK010000074">
    <property type="protein sequence ID" value="CAH3144844.1"/>
    <property type="molecule type" value="Genomic_DNA"/>
</dbReference>
<feature type="region of interest" description="Disordered" evidence="1">
    <location>
        <begin position="4275"/>
        <end position="4305"/>
    </location>
</feature>
<accession>A0ABN8PMK2</accession>
<protein>
    <recommendedName>
        <fullName evidence="2">Sacsin/Nov domain-containing protein</fullName>
    </recommendedName>
</protein>
<evidence type="ECO:0000313" key="3">
    <source>
        <dbReference type="EMBL" id="CAH3144844.1"/>
    </source>
</evidence>
<name>A0ABN8PMK2_9CNID</name>
<dbReference type="Proteomes" id="UP001159405">
    <property type="component" value="Unassembled WGS sequence"/>
</dbReference>
<dbReference type="InterPro" id="IPR058210">
    <property type="entry name" value="SACS/Nov_dom"/>
</dbReference>
<dbReference type="InterPro" id="IPR052972">
    <property type="entry name" value="Sacsin_chaperone_reg"/>
</dbReference>